<accession>A0A3M0CWU5</accession>
<dbReference type="EMBL" id="REFR01000009">
    <property type="protein sequence ID" value="RMB11899.1"/>
    <property type="molecule type" value="Genomic_DNA"/>
</dbReference>
<dbReference type="Proteomes" id="UP000271227">
    <property type="component" value="Unassembled WGS sequence"/>
</dbReference>
<gene>
    <name evidence="1" type="ORF">BXY39_0386</name>
</gene>
<dbReference type="InterPro" id="IPR022344">
    <property type="entry name" value="GTA_major-tail"/>
</dbReference>
<dbReference type="RefSeq" id="WP_170163549.1">
    <property type="nucleotide sequence ID" value="NZ_REFR01000009.1"/>
</dbReference>
<evidence type="ECO:0000313" key="1">
    <source>
        <dbReference type="EMBL" id="RMB11899.1"/>
    </source>
</evidence>
<organism evidence="1 2">
    <name type="scientific">Eilatimonas milleporae</name>
    <dbReference type="NCBI Taxonomy" id="911205"/>
    <lineage>
        <taxon>Bacteria</taxon>
        <taxon>Pseudomonadati</taxon>
        <taxon>Pseudomonadota</taxon>
        <taxon>Alphaproteobacteria</taxon>
        <taxon>Kordiimonadales</taxon>
        <taxon>Kordiimonadaceae</taxon>
        <taxon>Eilatimonas</taxon>
    </lineage>
</organism>
<sequence>MANAGKDVLLKQGDGGTPTELFTAIAGFRSNTFEINGETVDVTNKDSGGWRMLLAGAGVTSITAGGSGTVEGDQAQKDLVSRAMDKSVHNYEMTVPGLGAFTGPFQVATFSDAGEFNGEATFDVSLESAGAVTFTPAA</sequence>
<dbReference type="InParanoid" id="A0A3M0CWU5"/>
<comment type="caution">
    <text evidence="1">The sequence shown here is derived from an EMBL/GenBank/DDBJ whole genome shotgun (WGS) entry which is preliminary data.</text>
</comment>
<evidence type="ECO:0000313" key="2">
    <source>
        <dbReference type="Proteomes" id="UP000271227"/>
    </source>
</evidence>
<dbReference type="Pfam" id="PF06199">
    <property type="entry name" value="Phage_tail_2"/>
    <property type="match status" value="1"/>
</dbReference>
<proteinExistence type="predicted"/>
<keyword evidence="2" id="KW-1185">Reference proteome</keyword>
<dbReference type="AlphaFoldDB" id="A0A3M0CWU5"/>
<dbReference type="NCBIfam" id="TIGR02126">
    <property type="entry name" value="phgtail_TP901_1"/>
    <property type="match status" value="1"/>
</dbReference>
<dbReference type="PRINTS" id="PR01996">
    <property type="entry name" value="MTP1FAMILY"/>
</dbReference>
<dbReference type="InterPro" id="IPR011855">
    <property type="entry name" value="Phgtail_TP901_1"/>
</dbReference>
<protein>
    <submittedName>
        <fullName evidence="1">TP901-1 family phage major tail protein</fullName>
    </submittedName>
</protein>
<reference evidence="1 2" key="1">
    <citation type="submission" date="2018-10" db="EMBL/GenBank/DDBJ databases">
        <title>Genomic Encyclopedia of Archaeal and Bacterial Type Strains, Phase II (KMG-II): from individual species to whole genera.</title>
        <authorList>
            <person name="Goeker M."/>
        </authorList>
    </citation>
    <scope>NUCLEOTIDE SEQUENCE [LARGE SCALE GENOMIC DNA]</scope>
    <source>
        <strain evidence="1 2">DSM 25217</strain>
    </source>
</reference>
<dbReference type="NCBIfam" id="NF047353">
    <property type="entry name" value="tube_lmo2291"/>
    <property type="match status" value="1"/>
</dbReference>
<name>A0A3M0CWU5_9PROT</name>